<keyword evidence="2" id="KW-0472">Membrane</keyword>
<evidence type="ECO:0000256" key="1">
    <source>
        <dbReference type="SAM" id="MobiDB-lite"/>
    </source>
</evidence>
<proteinExistence type="predicted"/>
<feature type="transmembrane region" description="Helical" evidence="2">
    <location>
        <begin position="28"/>
        <end position="46"/>
    </location>
</feature>
<evidence type="ECO:0000313" key="4">
    <source>
        <dbReference type="Proteomes" id="UP000469159"/>
    </source>
</evidence>
<accession>A0A6I4UTJ3</accession>
<reference evidence="3 4" key="1">
    <citation type="submission" date="2019-12" db="EMBL/GenBank/DDBJ databases">
        <title>Genomic-based taxomic classification of the family Erythrobacteraceae.</title>
        <authorList>
            <person name="Xu L."/>
        </authorList>
    </citation>
    <scope>NUCLEOTIDE SEQUENCE [LARGE SCALE GENOMIC DNA]</scope>
    <source>
        <strain evidence="3 4">MCCC 1K02066</strain>
    </source>
</reference>
<evidence type="ECO:0000313" key="3">
    <source>
        <dbReference type="EMBL" id="MXP42111.1"/>
    </source>
</evidence>
<protein>
    <submittedName>
        <fullName evidence="3">Uncharacterized protein</fullName>
    </submittedName>
</protein>
<organism evidence="3 4">
    <name type="scientific">Croceibacterium soli</name>
    <dbReference type="NCBI Taxonomy" id="1739690"/>
    <lineage>
        <taxon>Bacteria</taxon>
        <taxon>Pseudomonadati</taxon>
        <taxon>Pseudomonadota</taxon>
        <taxon>Alphaproteobacteria</taxon>
        <taxon>Sphingomonadales</taxon>
        <taxon>Erythrobacteraceae</taxon>
        <taxon>Croceibacterium</taxon>
    </lineage>
</organism>
<keyword evidence="4" id="KW-1185">Reference proteome</keyword>
<dbReference type="AlphaFoldDB" id="A0A6I4UTJ3"/>
<name>A0A6I4UTJ3_9SPHN</name>
<sequence length="146" mass="17206">MSFWRHINPRRGVEDFVNEWRRPQPYRWRALGLAVAMTFALMMMLIPENQRVEPATPQVTYINSWPADRTDAEIIASNIENQRRQDELEAIYERRAELRKKLYRELGRATGLDVEEMEREIARQEIAERAAAQAQDTPPREPARGE</sequence>
<dbReference type="EMBL" id="WTYK01000006">
    <property type="protein sequence ID" value="MXP42111.1"/>
    <property type="molecule type" value="Genomic_DNA"/>
</dbReference>
<gene>
    <name evidence="3" type="ORF">GRI75_10710</name>
</gene>
<dbReference type="Proteomes" id="UP000469159">
    <property type="component" value="Unassembled WGS sequence"/>
</dbReference>
<keyword evidence="2" id="KW-0812">Transmembrane</keyword>
<feature type="region of interest" description="Disordered" evidence="1">
    <location>
        <begin position="127"/>
        <end position="146"/>
    </location>
</feature>
<comment type="caution">
    <text evidence="3">The sequence shown here is derived from an EMBL/GenBank/DDBJ whole genome shotgun (WGS) entry which is preliminary data.</text>
</comment>
<evidence type="ECO:0000256" key="2">
    <source>
        <dbReference type="SAM" id="Phobius"/>
    </source>
</evidence>
<dbReference type="OrthoDB" id="7391871at2"/>
<keyword evidence="2" id="KW-1133">Transmembrane helix</keyword>
<dbReference type="RefSeq" id="WP_160746977.1">
    <property type="nucleotide sequence ID" value="NZ_WTYK01000006.1"/>
</dbReference>